<comment type="caution">
    <text evidence="2">The sequence shown here is derived from an EMBL/GenBank/DDBJ whole genome shotgun (WGS) entry which is preliminary data.</text>
</comment>
<evidence type="ECO:0000313" key="3">
    <source>
        <dbReference type="Proteomes" id="UP000018291"/>
    </source>
</evidence>
<dbReference type="PANTHER" id="PTHR28641:SF1">
    <property type="entry name" value="MALONYL-COA DECARBOXYLASE, MITOCHONDRIAL"/>
    <property type="match status" value="1"/>
</dbReference>
<protein>
    <submittedName>
        <fullName evidence="2">Putative Malonyl-CoA decarboxylase</fullName>
        <ecNumber evidence="2">4.1.1.9</ecNumber>
    </submittedName>
</protein>
<accession>R4YW54</accession>
<sequence length="489" mass="52689">MNARRGRSGLQGVFERIGVWSRSPRNPAEHHELSSRDLGRLDRVFKRLTDTTELSGRRRLAAELVTLWAEDVPPARANLLRALAEGALPDDAQRVALGVLGSSSPEVGAPARQRLELLADAQRAVRTRADAILDELGAAPGGVRFLVELRAAAIDVAARDDDAAASALDLLVQARLQVLMTPALIELRRLDWDTPASLLQRVAALEKVHPIESIDQLRSRLADDRAAFALFHPGMHGEPLAFVWLAFTKGIPDSLDRIIGPHAGTVPVDRADTAVFWSISSPQPGLAGMGFGNELIKATVNELRTTHPTVSTYVTLSPVPSFAQHVLATISGDEDHEEFSGAGAAPPEGVAGAGAIDQPPRTMLGTLGMNRPADEVQRLLSDDIWMVSDEAARYGGRFLKLAAEYLTDTDAGGRSPDPVANFHLGNGAQLARLCWGANRTHDGVARSLTLMANYLYEPDRLSERAGHYRTEGQVSVGDDVARLLDEASD</sequence>
<dbReference type="GO" id="GO:0050080">
    <property type="term" value="F:malonyl-CoA decarboxylase activity"/>
    <property type="evidence" value="ECO:0007669"/>
    <property type="project" value="UniProtKB-EC"/>
</dbReference>
<dbReference type="EC" id="4.1.1.9" evidence="2"/>
<organism evidence="2 3">
    <name type="scientific">Candidatus Neomicrothrix parvicella RN1</name>
    <dbReference type="NCBI Taxonomy" id="1229780"/>
    <lineage>
        <taxon>Bacteria</taxon>
        <taxon>Bacillati</taxon>
        <taxon>Actinomycetota</taxon>
        <taxon>Acidimicrobiia</taxon>
        <taxon>Acidimicrobiales</taxon>
        <taxon>Microthrixaceae</taxon>
        <taxon>Candidatus Neomicrothrix</taxon>
    </lineage>
</organism>
<dbReference type="GO" id="GO:0006633">
    <property type="term" value="P:fatty acid biosynthetic process"/>
    <property type="evidence" value="ECO:0007669"/>
    <property type="project" value="InterPro"/>
</dbReference>
<dbReference type="HOGENOM" id="CLU_023433_3_1_11"/>
<evidence type="ECO:0000313" key="2">
    <source>
        <dbReference type="EMBL" id="CCM62128.1"/>
    </source>
</evidence>
<gene>
    <name evidence="2" type="ORF">BN381_100015</name>
</gene>
<dbReference type="InterPro" id="IPR038917">
    <property type="entry name" value="Malonyl_CoA_deC"/>
</dbReference>
<evidence type="ECO:0000259" key="1">
    <source>
        <dbReference type="Pfam" id="PF05292"/>
    </source>
</evidence>
<proteinExistence type="predicted"/>
<dbReference type="AlphaFoldDB" id="R4YW54"/>
<dbReference type="RefSeq" id="WP_012223265.1">
    <property type="nucleotide sequence ID" value="NZ_HG422565.1"/>
</dbReference>
<feature type="domain" description="Malonyl-CoA decarboxylase C-terminal" evidence="1">
    <location>
        <begin position="184"/>
        <end position="457"/>
    </location>
</feature>
<dbReference type="OrthoDB" id="5292736at2"/>
<dbReference type="Pfam" id="PF05292">
    <property type="entry name" value="MCD"/>
    <property type="match status" value="1"/>
</dbReference>
<dbReference type="InterPro" id="IPR042303">
    <property type="entry name" value="Malonyl_CoA_deC_C_sf"/>
</dbReference>
<dbReference type="Proteomes" id="UP000018291">
    <property type="component" value="Unassembled WGS sequence"/>
</dbReference>
<dbReference type="Gene3D" id="1.20.140.90">
    <property type="entry name" value="Malonyl-CoA decarboxylase, oligemerization domain"/>
    <property type="match status" value="1"/>
</dbReference>
<dbReference type="PANTHER" id="PTHR28641">
    <property type="match status" value="1"/>
</dbReference>
<dbReference type="InterPro" id="IPR038351">
    <property type="entry name" value="MCD_N_sf"/>
</dbReference>
<reference evidence="2 3" key="1">
    <citation type="journal article" date="2013" name="ISME J.">
        <title>Metabolic model for the filamentous 'Candidatus Microthrix parvicella' based on genomic and metagenomic analyses.</title>
        <authorList>
            <person name="Jon McIlroy S."/>
            <person name="Kristiansen R."/>
            <person name="Albertsen M."/>
            <person name="Michael Karst S."/>
            <person name="Rossetti S."/>
            <person name="Lund Nielsen J."/>
            <person name="Tandoi V."/>
            <person name="James Seviour R."/>
            <person name="Nielsen P.H."/>
        </authorList>
    </citation>
    <scope>NUCLEOTIDE SEQUENCE [LARGE SCALE GENOMIC DNA]</scope>
    <source>
        <strain evidence="2 3">RN1</strain>
    </source>
</reference>
<keyword evidence="2" id="KW-0456">Lyase</keyword>
<keyword evidence="3" id="KW-1185">Reference proteome</keyword>
<dbReference type="STRING" id="1229780.BN381_100015"/>
<dbReference type="InterPro" id="IPR007956">
    <property type="entry name" value="Malonyl_CoA_deC_C"/>
</dbReference>
<dbReference type="Gene3D" id="3.40.630.150">
    <property type="entry name" value="Malonyl-CoA decarboxylase, catalytic domain"/>
    <property type="match status" value="1"/>
</dbReference>
<dbReference type="EMBL" id="CANL01000002">
    <property type="protein sequence ID" value="CCM62128.1"/>
    <property type="molecule type" value="Genomic_DNA"/>
</dbReference>
<name>R4YW54_9ACTN</name>
<dbReference type="eggNOG" id="COG1593">
    <property type="taxonomic scope" value="Bacteria"/>
</dbReference>